<sequence>MGSLKYSLDSLQQKARERTVKTQNVEYDLETLIKRIDNKTIKLDPDYQRRHRWPIDTSSRLIESLILNIPIPVIFISQDVDVDDEITDSSRYTVIDGQQRLTAIYDFMKNTLPLEGLETLSELNGAYYKDIPPFLVRRLEERTIKCLRIDSTVDAQVKFDIFERLNTGSIKLESQELRNVTARGAFNDALKEMAKSAIFRKLIQVDESNPESNTKVKKMEDVELVLRFFALRFEGHEKIKKGFKEFLTASLTEFNKLDQSEIKTRIEQFDRYMSFLLDVLGPQAFAKWRWESGVFKKMSNFNAAVFDAIAVGLASTVPVDELEGRRDALKKALESARHNLFKQPRFFESVSGSVNDAGKVATRISMFSEYLAS</sequence>
<proteinExistence type="predicted"/>
<dbReference type="Pfam" id="PF03235">
    <property type="entry name" value="GmrSD_N"/>
    <property type="match status" value="1"/>
</dbReference>
<reference evidence="3" key="1">
    <citation type="submission" date="2017-09" db="EMBL/GenBank/DDBJ databases">
        <title>FDA dAtabase for Regulatory Grade micrObial Sequences (FDA-ARGOS): Supporting development and validation of Infectious Disease Dx tests.</title>
        <authorList>
            <person name="Minogue T."/>
            <person name="Wolcott M."/>
            <person name="Wasieloski L."/>
            <person name="Aguilar W."/>
            <person name="Moore D."/>
            <person name="Tallon L."/>
            <person name="Sadzewicz L."/>
            <person name="Ott S."/>
            <person name="Zhao X."/>
            <person name="Nagaraj S."/>
            <person name="Vavikolanu K."/>
            <person name="Aluvathingal J."/>
            <person name="Nadendla S."/>
            <person name="Sichtig H."/>
        </authorList>
    </citation>
    <scope>NUCLEOTIDE SEQUENCE [LARGE SCALE GENOMIC DNA]</scope>
    <source>
        <strain evidence="3">FDAARGOS_390</strain>
    </source>
</reference>
<dbReference type="EMBL" id="PDDY01000004">
    <property type="protein sequence ID" value="PEH40299.1"/>
    <property type="molecule type" value="Genomic_DNA"/>
</dbReference>
<dbReference type="InterPro" id="IPR004919">
    <property type="entry name" value="GmrSD_N"/>
</dbReference>
<feature type="domain" description="GmrSD restriction endonucleases N-terminal" evidence="1">
    <location>
        <begin position="30"/>
        <end position="179"/>
    </location>
</feature>
<dbReference type="PANTHER" id="PTHR39639:SF1">
    <property type="entry name" value="DUF262 DOMAIN-CONTAINING PROTEIN"/>
    <property type="match status" value="1"/>
</dbReference>
<protein>
    <recommendedName>
        <fullName evidence="1">GmrSD restriction endonucleases N-terminal domain-containing protein</fullName>
    </recommendedName>
</protein>
<evidence type="ECO:0000259" key="1">
    <source>
        <dbReference type="Pfam" id="PF03235"/>
    </source>
</evidence>
<accession>A0A2A7SA71</accession>
<dbReference type="Proteomes" id="UP000220629">
    <property type="component" value="Unassembled WGS sequence"/>
</dbReference>
<organism evidence="2 3">
    <name type="scientific">Burkholderia gladioli</name>
    <name type="common">Pseudomonas marginata</name>
    <name type="synonym">Phytomonas marginata</name>
    <dbReference type="NCBI Taxonomy" id="28095"/>
    <lineage>
        <taxon>Bacteria</taxon>
        <taxon>Pseudomonadati</taxon>
        <taxon>Pseudomonadota</taxon>
        <taxon>Betaproteobacteria</taxon>
        <taxon>Burkholderiales</taxon>
        <taxon>Burkholderiaceae</taxon>
        <taxon>Burkholderia</taxon>
    </lineage>
</organism>
<gene>
    <name evidence="2" type="ORF">CRM94_30090</name>
</gene>
<dbReference type="AlphaFoldDB" id="A0A2A7SA71"/>
<comment type="caution">
    <text evidence="2">The sequence shown here is derived from an EMBL/GenBank/DDBJ whole genome shotgun (WGS) entry which is preliminary data.</text>
</comment>
<evidence type="ECO:0000313" key="3">
    <source>
        <dbReference type="Proteomes" id="UP000220629"/>
    </source>
</evidence>
<evidence type="ECO:0000313" key="2">
    <source>
        <dbReference type="EMBL" id="PEH40299.1"/>
    </source>
</evidence>
<dbReference type="PANTHER" id="PTHR39639">
    <property type="entry name" value="CHROMOSOME 16, WHOLE GENOME SHOTGUN SEQUENCE"/>
    <property type="match status" value="1"/>
</dbReference>
<name>A0A2A7SA71_BURGA</name>